<protein>
    <recommendedName>
        <fullName evidence="3">Adhesin domain-containing protein</fullName>
    </recommendedName>
</protein>
<evidence type="ECO:0008006" key="3">
    <source>
        <dbReference type="Google" id="ProtNLM"/>
    </source>
</evidence>
<proteinExistence type="predicted"/>
<accession>A0ABT8KLY8</accession>
<dbReference type="EMBL" id="JAUJEA010000003">
    <property type="protein sequence ID" value="MDN5201731.1"/>
    <property type="molecule type" value="Genomic_DNA"/>
</dbReference>
<gene>
    <name evidence="1" type="ORF">QQ008_10170</name>
</gene>
<sequence length="374" mass="42257">MSKSIFKLFLALSIIFGWKGVSAQSETKLSKTITQQFNVSNGSSIDIKNKYGQVIIDTWDRNEVSLKIEVTAFGRNKAASEKILNRVDFDFDKAGSFLNIETVLDRKSGFFKELWNDIGDYSKTLLSKNKLTINYEIQIPETARIKIENKFGDVYLGDLDNQCKIELSNGNLKANNLNGYTDISLSFGDASIKYIKDGNMELKVSDSEIIRVGRIDINSSSSKILIHEADRLKINSRNDKLKINEVNHFFGKSSFSKVDVVSLHDITDLDMNYGEFAISRVHDSFSKIQLTGKSTDFNIKFDRDSYFNADLKAREDELELPDNTSVVDKEYTDDKETFVSLLAKIGNTKSNPAMVNINAMKGDVKLDFVKDNSR</sequence>
<keyword evidence="2" id="KW-1185">Reference proteome</keyword>
<organism evidence="1 2">
    <name type="scientific">Splendidivirga corallicola</name>
    <dbReference type="NCBI Taxonomy" id="3051826"/>
    <lineage>
        <taxon>Bacteria</taxon>
        <taxon>Pseudomonadati</taxon>
        <taxon>Bacteroidota</taxon>
        <taxon>Cytophagia</taxon>
        <taxon>Cytophagales</taxon>
        <taxon>Splendidivirgaceae</taxon>
        <taxon>Splendidivirga</taxon>
    </lineage>
</organism>
<evidence type="ECO:0000313" key="1">
    <source>
        <dbReference type="EMBL" id="MDN5201731.1"/>
    </source>
</evidence>
<dbReference type="Proteomes" id="UP001172082">
    <property type="component" value="Unassembled WGS sequence"/>
</dbReference>
<reference evidence="1" key="1">
    <citation type="submission" date="2023-06" db="EMBL/GenBank/DDBJ databases">
        <title>Genomic of Parafulvivirga corallium.</title>
        <authorList>
            <person name="Wang G."/>
        </authorList>
    </citation>
    <scope>NUCLEOTIDE SEQUENCE</scope>
    <source>
        <strain evidence="1">BMA10</strain>
    </source>
</reference>
<comment type="caution">
    <text evidence="1">The sequence shown here is derived from an EMBL/GenBank/DDBJ whole genome shotgun (WGS) entry which is preliminary data.</text>
</comment>
<dbReference type="RefSeq" id="WP_346751760.1">
    <property type="nucleotide sequence ID" value="NZ_JAUJEA010000003.1"/>
</dbReference>
<name>A0ABT8KLY8_9BACT</name>
<evidence type="ECO:0000313" key="2">
    <source>
        <dbReference type="Proteomes" id="UP001172082"/>
    </source>
</evidence>